<protein>
    <recommendedName>
        <fullName evidence="2">CTLH domain-containing protein</fullName>
    </recommendedName>
</protein>
<evidence type="ECO:0000256" key="1">
    <source>
        <dbReference type="SAM" id="MobiDB-lite"/>
    </source>
</evidence>
<dbReference type="InterPro" id="IPR013144">
    <property type="entry name" value="CRA_dom"/>
</dbReference>
<sequence>MVGDQAINGSNDNDSKQTIDISTLDKNNIEWNHIDARRDIHNAIREGDIGRAFNLIEKHFPNLIRIYNTINRMETTPEDKATLPKSHCIIYKLRCQQFVETLRSSGPIEAIQFAKFYFRSCSKIYKELTHDATSLIAYTDLESHDRSSQRHRDKIADEVNEMILESQHFSPQTALEKLWRQKIAIQVELDNQKRQASSRDQQESENTKIPM</sequence>
<dbReference type="OrthoDB" id="2415936at2759"/>
<feature type="domain" description="CTLH" evidence="2">
    <location>
        <begin position="33"/>
        <end position="109"/>
    </location>
</feature>
<evidence type="ECO:0000313" key="4">
    <source>
        <dbReference type="Proteomes" id="UP000014254"/>
    </source>
</evidence>
<dbReference type="InterPro" id="IPR050618">
    <property type="entry name" value="Ubq-SigPath_Reg"/>
</dbReference>
<dbReference type="Proteomes" id="UP000014254">
    <property type="component" value="Unassembled WGS sequence"/>
</dbReference>
<dbReference type="OMA" id="NIEWNHI"/>
<accession>S2JQY4</accession>
<dbReference type="EMBL" id="KE124125">
    <property type="protein sequence ID" value="EPB82210.1"/>
    <property type="molecule type" value="Genomic_DNA"/>
</dbReference>
<dbReference type="VEuPathDB" id="FungiDB:HMPREF1544_11054"/>
<organism evidence="3 4">
    <name type="scientific">Mucor circinelloides f. circinelloides (strain 1006PhL)</name>
    <name type="common">Mucormycosis agent</name>
    <name type="synonym">Calyptromyces circinelloides</name>
    <dbReference type="NCBI Taxonomy" id="1220926"/>
    <lineage>
        <taxon>Eukaryota</taxon>
        <taxon>Fungi</taxon>
        <taxon>Fungi incertae sedis</taxon>
        <taxon>Mucoromycota</taxon>
        <taxon>Mucoromycotina</taxon>
        <taxon>Mucoromycetes</taxon>
        <taxon>Mucorales</taxon>
        <taxon>Mucorineae</taxon>
        <taxon>Mucoraceae</taxon>
        <taxon>Mucor</taxon>
    </lineage>
</organism>
<dbReference type="PANTHER" id="PTHR12864">
    <property type="entry name" value="RAN BINDING PROTEIN 9-RELATED"/>
    <property type="match status" value="1"/>
</dbReference>
<reference evidence="4" key="1">
    <citation type="submission" date="2013-05" db="EMBL/GenBank/DDBJ databases">
        <title>The Genome sequence of Mucor circinelloides f. circinelloides 1006PhL.</title>
        <authorList>
            <consortium name="The Broad Institute Genomics Platform"/>
            <person name="Cuomo C."/>
            <person name="Earl A."/>
            <person name="Findley K."/>
            <person name="Lee S.C."/>
            <person name="Walker B."/>
            <person name="Young S."/>
            <person name="Zeng Q."/>
            <person name="Gargeya S."/>
            <person name="Fitzgerald M."/>
            <person name="Haas B."/>
            <person name="Abouelleil A."/>
            <person name="Allen A.W."/>
            <person name="Alvarado L."/>
            <person name="Arachchi H.M."/>
            <person name="Berlin A.M."/>
            <person name="Chapman S.B."/>
            <person name="Gainer-Dewar J."/>
            <person name="Goldberg J."/>
            <person name="Griggs A."/>
            <person name="Gujja S."/>
            <person name="Hansen M."/>
            <person name="Howarth C."/>
            <person name="Imamovic A."/>
            <person name="Ireland A."/>
            <person name="Larimer J."/>
            <person name="McCowan C."/>
            <person name="Murphy C."/>
            <person name="Pearson M."/>
            <person name="Poon T.W."/>
            <person name="Priest M."/>
            <person name="Roberts A."/>
            <person name="Saif S."/>
            <person name="Shea T."/>
            <person name="Sisk P."/>
            <person name="Sykes S."/>
            <person name="Wortman J."/>
            <person name="Nusbaum C."/>
            <person name="Birren B."/>
        </authorList>
    </citation>
    <scope>NUCLEOTIDE SEQUENCE [LARGE SCALE GENOMIC DNA]</scope>
    <source>
        <strain evidence="4">1006PhL</strain>
    </source>
</reference>
<dbReference type="InterPro" id="IPR024964">
    <property type="entry name" value="CTLH/CRA"/>
</dbReference>
<evidence type="ECO:0000259" key="2">
    <source>
        <dbReference type="PROSITE" id="PS50897"/>
    </source>
</evidence>
<dbReference type="InParanoid" id="S2JQY4"/>
<keyword evidence="4" id="KW-1185">Reference proteome</keyword>
<evidence type="ECO:0000313" key="3">
    <source>
        <dbReference type="EMBL" id="EPB82210.1"/>
    </source>
</evidence>
<dbReference type="SMART" id="SM00757">
    <property type="entry name" value="CRA"/>
    <property type="match status" value="1"/>
</dbReference>
<dbReference type="Pfam" id="PF10607">
    <property type="entry name" value="CTLH"/>
    <property type="match status" value="1"/>
</dbReference>
<dbReference type="STRING" id="1220926.S2JQY4"/>
<dbReference type="AlphaFoldDB" id="S2JQY4"/>
<dbReference type="PROSITE" id="PS50897">
    <property type="entry name" value="CTLH"/>
    <property type="match status" value="1"/>
</dbReference>
<feature type="compositionally biased region" description="Basic and acidic residues" evidence="1">
    <location>
        <begin position="200"/>
        <end position="211"/>
    </location>
</feature>
<proteinExistence type="predicted"/>
<feature type="region of interest" description="Disordered" evidence="1">
    <location>
        <begin position="190"/>
        <end position="211"/>
    </location>
</feature>
<gene>
    <name evidence="3" type="ORF">HMPREF1544_11054</name>
</gene>
<name>S2JQY4_MUCC1</name>
<dbReference type="InterPro" id="IPR006595">
    <property type="entry name" value="CTLH_C"/>
</dbReference>